<gene>
    <name evidence="10" type="ORF">B4077_4143</name>
</gene>
<dbReference type="InterPro" id="IPR013449">
    <property type="entry name" value="Rhamnulokinase"/>
</dbReference>
<evidence type="ECO:0000256" key="3">
    <source>
        <dbReference type="ARBA" id="ARBA00022741"/>
    </source>
</evidence>
<feature type="domain" description="Carbohydrate kinase FGGY N-terminal" evidence="8">
    <location>
        <begin position="6"/>
        <end position="244"/>
    </location>
</feature>
<feature type="domain" description="Carbohydrate kinase FGGY C-terminal" evidence="9">
    <location>
        <begin position="256"/>
        <end position="446"/>
    </location>
</feature>
<evidence type="ECO:0000256" key="6">
    <source>
        <dbReference type="ARBA" id="ARBA00023157"/>
    </source>
</evidence>
<evidence type="ECO:0000313" key="11">
    <source>
        <dbReference type="Proteomes" id="UP000035214"/>
    </source>
</evidence>
<protein>
    <submittedName>
        <fullName evidence="10">Rhamnulokinase</fullName>
        <ecNumber evidence="10">2.7.1.5</ecNumber>
    </submittedName>
</protein>
<dbReference type="GO" id="GO:0005524">
    <property type="term" value="F:ATP binding"/>
    <property type="evidence" value="ECO:0007669"/>
    <property type="project" value="UniProtKB-KW"/>
</dbReference>
<reference evidence="10 11" key="1">
    <citation type="submission" date="2015-04" db="EMBL/GenBank/DDBJ databases">
        <title>Draft Genome Sequences of Eight Spore-Forming Food Isolates of Bacillus cereus Genome sequencing.</title>
        <authorList>
            <person name="Krawcyk A.O."/>
            <person name="de Jong A."/>
            <person name="Eijlander R.T."/>
            <person name="Berendsen E.M."/>
            <person name="Holsappel S."/>
            <person name="Wells-Bennik M."/>
            <person name="Kuipers O.P."/>
        </authorList>
    </citation>
    <scope>NUCLEOTIDE SEQUENCE [LARGE SCALE GENOMIC DNA]</scope>
    <source>
        <strain evidence="10 11">B4077</strain>
    </source>
</reference>
<dbReference type="Gene3D" id="3.30.420.40">
    <property type="match status" value="2"/>
</dbReference>
<dbReference type="PANTHER" id="PTHR10196">
    <property type="entry name" value="SUGAR KINASE"/>
    <property type="match status" value="1"/>
</dbReference>
<dbReference type="Proteomes" id="UP000035214">
    <property type="component" value="Unassembled WGS sequence"/>
</dbReference>
<evidence type="ECO:0000256" key="5">
    <source>
        <dbReference type="ARBA" id="ARBA00022840"/>
    </source>
</evidence>
<dbReference type="AlphaFoldDB" id="A0A0G8F303"/>
<dbReference type="PANTHER" id="PTHR10196:SF93">
    <property type="entry name" value="L-RHAMNULOKINASE"/>
    <property type="match status" value="1"/>
</dbReference>
<keyword evidence="4 10" id="KW-0418">Kinase</keyword>
<dbReference type="InterPro" id="IPR018485">
    <property type="entry name" value="FGGY_C"/>
</dbReference>
<dbReference type="GO" id="GO:0008993">
    <property type="term" value="F:rhamnulokinase activity"/>
    <property type="evidence" value="ECO:0007669"/>
    <property type="project" value="UniProtKB-EC"/>
</dbReference>
<evidence type="ECO:0000256" key="7">
    <source>
        <dbReference type="ARBA" id="ARBA00023308"/>
    </source>
</evidence>
<keyword evidence="2 10" id="KW-0808">Transferase</keyword>
<organism evidence="10 11">
    <name type="scientific">Bacillus cereus</name>
    <dbReference type="NCBI Taxonomy" id="1396"/>
    <lineage>
        <taxon>Bacteria</taxon>
        <taxon>Bacillati</taxon>
        <taxon>Bacillota</taxon>
        <taxon>Bacilli</taxon>
        <taxon>Bacillales</taxon>
        <taxon>Bacillaceae</taxon>
        <taxon>Bacillus</taxon>
        <taxon>Bacillus cereus group</taxon>
    </lineage>
</organism>
<keyword evidence="3" id="KW-0547">Nucleotide-binding</keyword>
<dbReference type="SUPFAM" id="SSF53067">
    <property type="entry name" value="Actin-like ATPase domain"/>
    <property type="match status" value="2"/>
</dbReference>
<evidence type="ECO:0000313" key="10">
    <source>
        <dbReference type="EMBL" id="KLA30923.1"/>
    </source>
</evidence>
<evidence type="ECO:0000259" key="8">
    <source>
        <dbReference type="Pfam" id="PF00370"/>
    </source>
</evidence>
<keyword evidence="6" id="KW-1015">Disulfide bond</keyword>
<comment type="similarity">
    <text evidence="1">Belongs to the FGGY kinase family.</text>
</comment>
<dbReference type="EC" id="2.7.1.5" evidence="10"/>
<dbReference type="InterPro" id="IPR018484">
    <property type="entry name" value="FGGY_N"/>
</dbReference>
<dbReference type="GO" id="GO:0019301">
    <property type="term" value="P:rhamnose catabolic process"/>
    <property type="evidence" value="ECO:0007669"/>
    <property type="project" value="InterPro"/>
</dbReference>
<proteinExistence type="inferred from homology"/>
<evidence type="ECO:0000256" key="4">
    <source>
        <dbReference type="ARBA" id="ARBA00022777"/>
    </source>
</evidence>
<keyword evidence="7" id="KW-0684">Rhamnose metabolism</keyword>
<dbReference type="GO" id="GO:0006071">
    <property type="term" value="P:glycerol metabolic process"/>
    <property type="evidence" value="ECO:0007669"/>
    <property type="project" value="TreeGrafter"/>
</dbReference>
<dbReference type="Pfam" id="PF02782">
    <property type="entry name" value="FGGY_C"/>
    <property type="match status" value="1"/>
</dbReference>
<evidence type="ECO:0000256" key="1">
    <source>
        <dbReference type="ARBA" id="ARBA00009156"/>
    </source>
</evidence>
<dbReference type="RefSeq" id="WP_046954884.1">
    <property type="nucleotide sequence ID" value="NZ_LCYI01000019.1"/>
</dbReference>
<evidence type="ECO:0000256" key="2">
    <source>
        <dbReference type="ARBA" id="ARBA00022679"/>
    </source>
</evidence>
<accession>A0A0G8F303</accession>
<dbReference type="PIRSF" id="PIRSF000538">
    <property type="entry name" value="GlpK"/>
    <property type="match status" value="1"/>
</dbReference>
<dbReference type="GO" id="GO:0005829">
    <property type="term" value="C:cytosol"/>
    <property type="evidence" value="ECO:0007669"/>
    <property type="project" value="TreeGrafter"/>
</dbReference>
<dbReference type="InterPro" id="IPR000577">
    <property type="entry name" value="Carb_kinase_FGGY"/>
</dbReference>
<dbReference type="CDD" id="cd07771">
    <property type="entry name" value="ASKHA_NBD_FGGY_RhaB-like"/>
    <property type="match status" value="1"/>
</dbReference>
<name>A0A0G8F303_BACCE</name>
<evidence type="ECO:0000259" key="9">
    <source>
        <dbReference type="Pfam" id="PF02782"/>
    </source>
</evidence>
<dbReference type="EMBL" id="LCYI01000019">
    <property type="protein sequence ID" value="KLA30923.1"/>
    <property type="molecule type" value="Genomic_DNA"/>
</dbReference>
<dbReference type="PATRIC" id="fig|1396.428.peg.3441"/>
<dbReference type="GO" id="GO:0004370">
    <property type="term" value="F:glycerol kinase activity"/>
    <property type="evidence" value="ECO:0007669"/>
    <property type="project" value="TreeGrafter"/>
</dbReference>
<keyword evidence="5" id="KW-0067">ATP-binding</keyword>
<comment type="caution">
    <text evidence="10">The sequence shown here is derived from an EMBL/GenBank/DDBJ whole genome shotgun (WGS) entry which is preliminary data.</text>
</comment>
<dbReference type="Pfam" id="PF00370">
    <property type="entry name" value="FGGY_N"/>
    <property type="match status" value="1"/>
</dbReference>
<dbReference type="InterPro" id="IPR043129">
    <property type="entry name" value="ATPase_NBD"/>
</dbReference>
<sequence>MEKVWAFDLGASNGRLMVSGFDGKRLYLEEVHRFSNRPVYVTGHYYWDVLRIFQEMKNGIGKSIRNGHKSIESLSIDTWGVDFGLLSETGELLSNPYSYRDPHTNDSLIEIMEVIPRDVLFSRSGVTPAAINTICQLYTIQKNNPDLMEKAKTLLLTPNLLSYLFSGVKANEYTISTTTSLFHIHERNWDTALMTELSLPTEIMANIVMPGTTLGPTLSSIHNEFGIQPVKVIAGTGHDTACALAALPIKSENSVFVSCGTWILMGVQVKDPIVNEQALEWGFTNEGTADGEFRLLKNIMGLWLMQECRAVWAKEGTIFTYEEEAELIRHTKPFTHFIDPDDPSFFNPENMPKQIRDYCIKSGQQPPETEGSFLRCILESLSLKYRWVLEKLEVLTGKSIEVIHMGGGGIQNDLFCQFTANATNRPVVAGPVEASAIGNALSQWIALGKIKDLKEGRDIVENSFPVKHYQPQNQSEWQEAYGRFTEIIDKNVMKKGF</sequence>